<evidence type="ECO:0000256" key="1">
    <source>
        <dbReference type="SAM" id="MobiDB-lite"/>
    </source>
</evidence>
<feature type="compositionally biased region" description="Polar residues" evidence="1">
    <location>
        <begin position="174"/>
        <end position="189"/>
    </location>
</feature>
<dbReference type="Proteomes" id="UP000076874">
    <property type="component" value="Unassembled WGS sequence"/>
</dbReference>
<proteinExistence type="predicted"/>
<dbReference type="EMBL" id="AZHD01000019">
    <property type="protein sequence ID" value="OAA55532.1"/>
    <property type="molecule type" value="Genomic_DNA"/>
</dbReference>
<reference evidence="2 3" key="1">
    <citation type="journal article" date="2016" name="Genome Biol. Evol.">
        <title>Divergent and convergent evolution of fungal pathogenicity.</title>
        <authorList>
            <person name="Shang Y."/>
            <person name="Xiao G."/>
            <person name="Zheng P."/>
            <person name="Cen K."/>
            <person name="Zhan S."/>
            <person name="Wang C."/>
        </authorList>
    </citation>
    <scope>NUCLEOTIDE SEQUENCE [LARGE SCALE GENOMIC DNA]</scope>
    <source>
        <strain evidence="2 3">RCEF 264</strain>
    </source>
</reference>
<accession>A0A167NGI0</accession>
<organism evidence="2 3">
    <name type="scientific">Niveomyces insectorum RCEF 264</name>
    <dbReference type="NCBI Taxonomy" id="1081102"/>
    <lineage>
        <taxon>Eukaryota</taxon>
        <taxon>Fungi</taxon>
        <taxon>Dikarya</taxon>
        <taxon>Ascomycota</taxon>
        <taxon>Pezizomycotina</taxon>
        <taxon>Sordariomycetes</taxon>
        <taxon>Hypocreomycetidae</taxon>
        <taxon>Hypocreales</taxon>
        <taxon>Cordycipitaceae</taxon>
        <taxon>Niveomyces</taxon>
    </lineage>
</organism>
<evidence type="ECO:0000313" key="2">
    <source>
        <dbReference type="EMBL" id="OAA55532.1"/>
    </source>
</evidence>
<dbReference type="AlphaFoldDB" id="A0A167NGI0"/>
<keyword evidence="3" id="KW-1185">Reference proteome</keyword>
<evidence type="ECO:0000313" key="3">
    <source>
        <dbReference type="Proteomes" id="UP000076874"/>
    </source>
</evidence>
<protein>
    <submittedName>
        <fullName evidence="2">Uncharacterized protein</fullName>
    </submittedName>
</protein>
<feature type="region of interest" description="Disordered" evidence="1">
    <location>
        <begin position="166"/>
        <end position="189"/>
    </location>
</feature>
<comment type="caution">
    <text evidence="2">The sequence shown here is derived from an EMBL/GenBank/DDBJ whole genome shotgun (WGS) entry which is preliminary data.</text>
</comment>
<gene>
    <name evidence="2" type="ORF">SPI_08216</name>
</gene>
<sequence length="189" mass="19480">MTSVVVLVCASGRGQCNGESGVIGGGGCTGAAVASGKAVLVSLLPPNVVNIVVAVTQRVAVNITLQENGTGVGVGDMQTAQIGHTGHVWPGRPSAGGGDEDGATSLPQTPNNELQPLPQYVSASPQKPCAEQHFPQVDPAHVFPMVPPQVPSVLAVRFPPTLMEEEGDWPQARAQRSSAFVKNNDCQDL</sequence>
<feature type="region of interest" description="Disordered" evidence="1">
    <location>
        <begin position="83"/>
        <end position="129"/>
    </location>
</feature>
<feature type="compositionally biased region" description="Polar residues" evidence="1">
    <location>
        <begin position="105"/>
        <end position="114"/>
    </location>
</feature>
<name>A0A167NGI0_9HYPO</name>